<sequence>MTASGRQRIGRFSTEQARQRFLRAYDTAMRAWPEPRRELDVPTDFGTVHVHRYGPETGAPIVLLHGATGNSSNWYPQVAALGERHPVYAVDTIDDPGRSVQRRVVVGSAGNAGWLDAVLAGLGLHDVHLVGLSYGGWLALNQAVYAPQRLATVTLLDPGGLAKVPTRFYLNLLLGAAASVAPRRARRRLAHLLANHALVESAEQLAPIMIAARSWRTNRPAARRLTDDELRAVRVPTRLLVGSRSSLLRPARAIARAEALIPGVRAEIVPGAGHGLPMERPALVNRLVLDFVESHTPDVRTR</sequence>
<dbReference type="RefSeq" id="WP_203857183.1">
    <property type="nucleotide sequence ID" value="NZ_BAAAZQ010000007.1"/>
</dbReference>
<feature type="domain" description="AB hydrolase-1" evidence="1">
    <location>
        <begin position="61"/>
        <end position="286"/>
    </location>
</feature>
<dbReference type="SUPFAM" id="SSF53474">
    <property type="entry name" value="alpha/beta-Hydrolases"/>
    <property type="match status" value="1"/>
</dbReference>
<organism evidence="2 3">
    <name type="scientific">Plantactinospora mayteni</name>
    <dbReference type="NCBI Taxonomy" id="566021"/>
    <lineage>
        <taxon>Bacteria</taxon>
        <taxon>Bacillati</taxon>
        <taxon>Actinomycetota</taxon>
        <taxon>Actinomycetes</taxon>
        <taxon>Micromonosporales</taxon>
        <taxon>Micromonosporaceae</taxon>
        <taxon>Plantactinospora</taxon>
    </lineage>
</organism>
<evidence type="ECO:0000313" key="2">
    <source>
        <dbReference type="EMBL" id="GIG95595.1"/>
    </source>
</evidence>
<dbReference type="InterPro" id="IPR029058">
    <property type="entry name" value="AB_hydrolase_fold"/>
</dbReference>
<reference evidence="2 3" key="1">
    <citation type="submission" date="2021-01" db="EMBL/GenBank/DDBJ databases">
        <title>Whole genome shotgun sequence of Plantactinospora mayteni NBRC 109088.</title>
        <authorList>
            <person name="Komaki H."/>
            <person name="Tamura T."/>
        </authorList>
    </citation>
    <scope>NUCLEOTIDE SEQUENCE [LARGE SCALE GENOMIC DNA]</scope>
    <source>
        <strain evidence="2 3">NBRC 109088</strain>
    </source>
</reference>
<evidence type="ECO:0000259" key="1">
    <source>
        <dbReference type="Pfam" id="PF12697"/>
    </source>
</evidence>
<dbReference type="Pfam" id="PF12697">
    <property type="entry name" value="Abhydrolase_6"/>
    <property type="match status" value="1"/>
</dbReference>
<accession>A0ABQ4ELM0</accession>
<evidence type="ECO:0000313" key="3">
    <source>
        <dbReference type="Proteomes" id="UP000621500"/>
    </source>
</evidence>
<protein>
    <recommendedName>
        <fullName evidence="1">AB hydrolase-1 domain-containing protein</fullName>
    </recommendedName>
</protein>
<dbReference type="EMBL" id="BONX01000011">
    <property type="protein sequence ID" value="GIG95595.1"/>
    <property type="molecule type" value="Genomic_DNA"/>
</dbReference>
<name>A0ABQ4ELM0_9ACTN</name>
<dbReference type="InterPro" id="IPR050266">
    <property type="entry name" value="AB_hydrolase_sf"/>
</dbReference>
<dbReference type="PANTHER" id="PTHR43798">
    <property type="entry name" value="MONOACYLGLYCEROL LIPASE"/>
    <property type="match status" value="1"/>
</dbReference>
<dbReference type="Gene3D" id="3.40.50.1820">
    <property type="entry name" value="alpha/beta hydrolase"/>
    <property type="match status" value="1"/>
</dbReference>
<comment type="caution">
    <text evidence="2">The sequence shown here is derived from an EMBL/GenBank/DDBJ whole genome shotgun (WGS) entry which is preliminary data.</text>
</comment>
<dbReference type="Proteomes" id="UP000621500">
    <property type="component" value="Unassembled WGS sequence"/>
</dbReference>
<gene>
    <name evidence="2" type="ORF">Pma05_21680</name>
</gene>
<dbReference type="InterPro" id="IPR000073">
    <property type="entry name" value="AB_hydrolase_1"/>
</dbReference>
<dbReference type="PANTHER" id="PTHR43798:SF33">
    <property type="entry name" value="HYDROLASE, PUTATIVE (AFU_ORTHOLOGUE AFUA_2G14860)-RELATED"/>
    <property type="match status" value="1"/>
</dbReference>
<proteinExistence type="predicted"/>
<keyword evidence="3" id="KW-1185">Reference proteome</keyword>